<keyword evidence="8" id="KW-1185">Reference proteome</keyword>
<dbReference type="InterPro" id="IPR037185">
    <property type="entry name" value="EmrE-like"/>
</dbReference>
<protein>
    <submittedName>
        <fullName evidence="7">Permease of the drug/metabolite transporter (DMT) superfamily</fullName>
    </submittedName>
</protein>
<sequence length="291" mass="31247">MQQFLSPGIRAMLLSALAFSVMSALVKLAGERLSSVQITMVRGIVTLALSWWAVKRAGISPWGNDRKWLVVRGLLGFVGLHCYYFAVTRLPLADATVIQLTNPLMVAVAAAIFLHEPLRRSDLAGIALGLGGVVLVSRPTFLFGGEERALDPIALGVAVLGAIVAASVYVVVRKLRATEHPLVVVLQFPMLTVPLTLPLVIPVWQWPTPFEWLVLLGVGVFTQIGQVKMTEALHLEPAARATAVSYVQILFAVIFGVVLFRETPTAWTLAGATSIAIGTAIVARPRAPTTS</sequence>
<dbReference type="Gene3D" id="1.10.3730.20">
    <property type="match status" value="1"/>
</dbReference>
<evidence type="ECO:0000256" key="3">
    <source>
        <dbReference type="ARBA" id="ARBA00022989"/>
    </source>
</evidence>
<evidence type="ECO:0000313" key="7">
    <source>
        <dbReference type="EMBL" id="AKF04744.1"/>
    </source>
</evidence>
<dbReference type="AlphaFoldDB" id="A0A0F6SE83"/>
<feature type="transmembrane region" description="Helical" evidence="5">
    <location>
        <begin position="66"/>
        <end position="86"/>
    </location>
</feature>
<dbReference type="EMBL" id="CP011125">
    <property type="protein sequence ID" value="AKF04744.1"/>
    <property type="molecule type" value="Genomic_DNA"/>
</dbReference>
<evidence type="ECO:0000256" key="4">
    <source>
        <dbReference type="ARBA" id="ARBA00023136"/>
    </source>
</evidence>
<keyword evidence="3 5" id="KW-1133">Transmembrane helix</keyword>
<gene>
    <name evidence="7" type="ORF">DB32_001893</name>
</gene>
<dbReference type="OrthoDB" id="9807937at2"/>
<feature type="transmembrane region" description="Helical" evidence="5">
    <location>
        <begin position="123"/>
        <end position="141"/>
    </location>
</feature>
<dbReference type="STRING" id="927083.DB32_001893"/>
<feature type="transmembrane region" description="Helical" evidence="5">
    <location>
        <begin position="36"/>
        <end position="54"/>
    </location>
</feature>
<dbReference type="PANTHER" id="PTHR22911">
    <property type="entry name" value="ACYL-MALONYL CONDENSING ENZYME-RELATED"/>
    <property type="match status" value="1"/>
</dbReference>
<dbReference type="Proteomes" id="UP000034883">
    <property type="component" value="Chromosome"/>
</dbReference>
<dbReference type="InterPro" id="IPR000620">
    <property type="entry name" value="EamA_dom"/>
</dbReference>
<organism evidence="7 8">
    <name type="scientific">Sandaracinus amylolyticus</name>
    <dbReference type="NCBI Taxonomy" id="927083"/>
    <lineage>
        <taxon>Bacteria</taxon>
        <taxon>Pseudomonadati</taxon>
        <taxon>Myxococcota</taxon>
        <taxon>Polyangia</taxon>
        <taxon>Polyangiales</taxon>
        <taxon>Sandaracinaceae</taxon>
        <taxon>Sandaracinus</taxon>
    </lineage>
</organism>
<dbReference type="Pfam" id="PF00892">
    <property type="entry name" value="EamA"/>
    <property type="match status" value="2"/>
</dbReference>
<proteinExistence type="predicted"/>
<dbReference type="PANTHER" id="PTHR22911:SF6">
    <property type="entry name" value="SOLUTE CARRIER FAMILY 35 MEMBER G1"/>
    <property type="match status" value="1"/>
</dbReference>
<feature type="transmembrane region" description="Helical" evidence="5">
    <location>
        <begin position="184"/>
        <end position="204"/>
    </location>
</feature>
<feature type="transmembrane region" description="Helical" evidence="5">
    <location>
        <begin position="239"/>
        <end position="260"/>
    </location>
</feature>
<keyword evidence="2 5" id="KW-0812">Transmembrane</keyword>
<name>A0A0F6SE83_9BACT</name>
<feature type="transmembrane region" description="Helical" evidence="5">
    <location>
        <begin position="92"/>
        <end position="114"/>
    </location>
</feature>
<evidence type="ECO:0000256" key="2">
    <source>
        <dbReference type="ARBA" id="ARBA00022692"/>
    </source>
</evidence>
<evidence type="ECO:0000313" key="8">
    <source>
        <dbReference type="Proteomes" id="UP000034883"/>
    </source>
</evidence>
<feature type="domain" description="EamA" evidence="6">
    <location>
        <begin position="155"/>
        <end position="283"/>
    </location>
</feature>
<accession>A0A0F6SE83</accession>
<feature type="transmembrane region" description="Helical" evidence="5">
    <location>
        <begin position="12"/>
        <end position="30"/>
    </location>
</feature>
<dbReference type="KEGG" id="samy:DB32_001893"/>
<keyword evidence="4 5" id="KW-0472">Membrane</keyword>
<reference evidence="7 8" key="1">
    <citation type="submission" date="2015-03" db="EMBL/GenBank/DDBJ databases">
        <title>Genome assembly of Sandaracinus amylolyticus DSM 53668.</title>
        <authorList>
            <person name="Sharma G."/>
            <person name="Subramanian S."/>
        </authorList>
    </citation>
    <scope>NUCLEOTIDE SEQUENCE [LARGE SCALE GENOMIC DNA]</scope>
    <source>
        <strain evidence="7 8">DSM 53668</strain>
    </source>
</reference>
<evidence type="ECO:0000256" key="5">
    <source>
        <dbReference type="SAM" id="Phobius"/>
    </source>
</evidence>
<evidence type="ECO:0000256" key="1">
    <source>
        <dbReference type="ARBA" id="ARBA00004141"/>
    </source>
</evidence>
<comment type="subcellular location">
    <subcellularLocation>
        <location evidence="1">Membrane</location>
        <topology evidence="1">Multi-pass membrane protein</topology>
    </subcellularLocation>
</comment>
<feature type="transmembrane region" description="Helical" evidence="5">
    <location>
        <begin position="153"/>
        <end position="172"/>
    </location>
</feature>
<dbReference type="GO" id="GO:0016020">
    <property type="term" value="C:membrane"/>
    <property type="evidence" value="ECO:0007669"/>
    <property type="project" value="UniProtKB-SubCell"/>
</dbReference>
<dbReference type="SUPFAM" id="SSF103481">
    <property type="entry name" value="Multidrug resistance efflux transporter EmrE"/>
    <property type="match status" value="2"/>
</dbReference>
<dbReference type="RefSeq" id="WP_053232053.1">
    <property type="nucleotide sequence ID" value="NZ_CP011125.1"/>
</dbReference>
<feature type="domain" description="EamA" evidence="6">
    <location>
        <begin position="8"/>
        <end position="137"/>
    </location>
</feature>
<evidence type="ECO:0000259" key="6">
    <source>
        <dbReference type="Pfam" id="PF00892"/>
    </source>
</evidence>